<dbReference type="AlphaFoldDB" id="M6D6G4"/>
<dbReference type="Proteomes" id="UP000011988">
    <property type="component" value="Unassembled WGS sequence"/>
</dbReference>
<evidence type="ECO:0000313" key="2">
    <source>
        <dbReference type="Proteomes" id="UP000011988"/>
    </source>
</evidence>
<dbReference type="PATRIC" id="fig|1218565.3.peg.2679"/>
<sequence>MVIRYRNATVQKENSYKNDFYQVPHSSSDLSTILFPFFGKAKNVFKGMRAVNLTPIH</sequence>
<evidence type="ECO:0000313" key="1">
    <source>
        <dbReference type="EMBL" id="EMJ94145.1"/>
    </source>
</evidence>
<proteinExistence type="predicted"/>
<reference evidence="1 2" key="1">
    <citation type="submission" date="2013-01" db="EMBL/GenBank/DDBJ databases">
        <authorList>
            <person name="Harkins D.M."/>
            <person name="Durkin A.S."/>
            <person name="Brinkac L.M."/>
            <person name="Haft D.H."/>
            <person name="Selengut J.D."/>
            <person name="Sanka R."/>
            <person name="DePew J."/>
            <person name="Purushe J."/>
            <person name="Galloway R.L."/>
            <person name="Vinetz J.M."/>
            <person name="Sutton G.G."/>
            <person name="Nierman W.C."/>
            <person name="Fouts D.E."/>
        </authorList>
    </citation>
    <scope>NUCLEOTIDE SEQUENCE [LARGE SCALE GENOMIC DNA]</scope>
    <source>
        <strain evidence="1 2">79601</strain>
    </source>
</reference>
<protein>
    <submittedName>
        <fullName evidence="1">Uncharacterized protein</fullName>
    </submittedName>
</protein>
<accession>M6D6G4</accession>
<gene>
    <name evidence="1" type="ORF">LEP1GSC194_0162</name>
</gene>
<comment type="caution">
    <text evidence="1">The sequence shown here is derived from an EMBL/GenBank/DDBJ whole genome shotgun (WGS) entry which is preliminary data.</text>
</comment>
<name>M6D6G4_9LEPT</name>
<organism evidence="1 2">
    <name type="scientific">Leptospira alstonii serovar Sichuan str. 79601</name>
    <dbReference type="NCBI Taxonomy" id="1218565"/>
    <lineage>
        <taxon>Bacteria</taxon>
        <taxon>Pseudomonadati</taxon>
        <taxon>Spirochaetota</taxon>
        <taxon>Spirochaetia</taxon>
        <taxon>Leptospirales</taxon>
        <taxon>Leptospiraceae</taxon>
        <taxon>Leptospira</taxon>
    </lineage>
</organism>
<dbReference type="EMBL" id="ANIK01000056">
    <property type="protein sequence ID" value="EMJ94145.1"/>
    <property type="molecule type" value="Genomic_DNA"/>
</dbReference>